<proteinExistence type="predicted"/>
<accession>A0A6F8XJ90</accession>
<protein>
    <recommendedName>
        <fullName evidence="1">DUF427 domain-containing protein</fullName>
    </recommendedName>
</protein>
<evidence type="ECO:0000313" key="2">
    <source>
        <dbReference type="EMBL" id="BCB73873.1"/>
    </source>
</evidence>
<dbReference type="InterPro" id="IPR007361">
    <property type="entry name" value="DUF427"/>
</dbReference>
<feature type="domain" description="DUF427" evidence="1">
    <location>
        <begin position="23"/>
        <end position="112"/>
    </location>
</feature>
<dbReference type="Pfam" id="PF04248">
    <property type="entry name" value="NTP_transf_9"/>
    <property type="match status" value="2"/>
</dbReference>
<feature type="domain" description="DUF427" evidence="1">
    <location>
        <begin position="145"/>
        <end position="236"/>
    </location>
</feature>
<dbReference type="PANTHER" id="PTHR34310:SF9">
    <property type="entry name" value="BLR5716 PROTEIN"/>
    <property type="match status" value="1"/>
</dbReference>
<gene>
    <name evidence="2" type="ORF">Pflav_002830</name>
</gene>
<sequence length="251" mass="28068">MTSSTASTAARGRVRVEQGAKRVRVVFNGQVIADTTKPAYVWESPHYPTYYLPLADVRAGVLVPTGGIKHSPSRGDGQLYTVRVGDREAVDAAVRHEDSPIEELRGLVRFDWDAMDEWLEEDEPVYVHVRSPYTRVDILASSRHVRVEVDGVTVAESTHPHVLFETGLPPRYYLPMTDVRLDLLQPSATESHCPYKGKATYWSVRSGDSVRDDVVWTYRTPLPESQKISGLLSFWTGKPGVTVYVDGEPVD</sequence>
<dbReference type="Proteomes" id="UP000502508">
    <property type="component" value="Chromosome"/>
</dbReference>
<dbReference type="Gene3D" id="2.170.150.40">
    <property type="entry name" value="Domain of unknown function (DUF427)"/>
    <property type="match status" value="2"/>
</dbReference>
<dbReference type="EMBL" id="AP022870">
    <property type="protein sequence ID" value="BCB73873.1"/>
    <property type="molecule type" value="Genomic_DNA"/>
</dbReference>
<dbReference type="AlphaFoldDB" id="A0A6F8XJ90"/>
<organism evidence="2 3">
    <name type="scientific">Phytohabitans flavus</name>
    <dbReference type="NCBI Taxonomy" id="1076124"/>
    <lineage>
        <taxon>Bacteria</taxon>
        <taxon>Bacillati</taxon>
        <taxon>Actinomycetota</taxon>
        <taxon>Actinomycetes</taxon>
        <taxon>Micromonosporales</taxon>
        <taxon>Micromonosporaceae</taxon>
    </lineage>
</organism>
<reference evidence="2 3" key="1">
    <citation type="submission" date="2020-03" db="EMBL/GenBank/DDBJ databases">
        <title>Whole genome shotgun sequence of Phytohabitans flavus NBRC 107702.</title>
        <authorList>
            <person name="Komaki H."/>
            <person name="Tamura T."/>
        </authorList>
    </citation>
    <scope>NUCLEOTIDE SEQUENCE [LARGE SCALE GENOMIC DNA]</scope>
    <source>
        <strain evidence="2 3">NBRC 107702</strain>
    </source>
</reference>
<dbReference type="KEGG" id="pfla:Pflav_002830"/>
<evidence type="ECO:0000313" key="3">
    <source>
        <dbReference type="Proteomes" id="UP000502508"/>
    </source>
</evidence>
<dbReference type="PANTHER" id="PTHR34310">
    <property type="entry name" value="DUF427 DOMAIN PROTEIN (AFU_ORTHOLOGUE AFUA_3G02220)"/>
    <property type="match status" value="1"/>
</dbReference>
<dbReference type="InterPro" id="IPR038694">
    <property type="entry name" value="DUF427_sf"/>
</dbReference>
<reference evidence="2 3" key="2">
    <citation type="submission" date="2020-03" db="EMBL/GenBank/DDBJ databases">
        <authorList>
            <person name="Ichikawa N."/>
            <person name="Kimura A."/>
            <person name="Kitahashi Y."/>
            <person name="Uohara A."/>
        </authorList>
    </citation>
    <scope>NUCLEOTIDE SEQUENCE [LARGE SCALE GENOMIC DNA]</scope>
    <source>
        <strain evidence="2 3">NBRC 107702</strain>
    </source>
</reference>
<evidence type="ECO:0000259" key="1">
    <source>
        <dbReference type="Pfam" id="PF04248"/>
    </source>
</evidence>
<keyword evidence="3" id="KW-1185">Reference proteome</keyword>
<name>A0A6F8XJ90_9ACTN</name>
<dbReference type="RefSeq" id="WP_173033102.1">
    <property type="nucleotide sequence ID" value="NZ_AP022870.1"/>
</dbReference>